<dbReference type="PANTHER" id="PTHR43595:SF2">
    <property type="entry name" value="SMALL RIBOSOMAL SUBUNIT PROTEIN MS42"/>
    <property type="match status" value="1"/>
</dbReference>
<comment type="function">
    <text evidence="1">Component of the mitochondrial ribosome (mitoribosome), a dedicated translation machinery responsible for the synthesis of mitochondrial genome-encoded proteins, including at least some of the essential transmembrane subunits of the mitochondrial respiratory chain. The mitoribosomes are attached to the mitochondrial inner membrane and translation products are cotranslationally integrated into the membrane.</text>
</comment>
<dbReference type="GO" id="GO:0005737">
    <property type="term" value="C:cytoplasm"/>
    <property type="evidence" value="ECO:0007669"/>
    <property type="project" value="TreeGrafter"/>
</dbReference>
<dbReference type="InterPro" id="IPR036314">
    <property type="entry name" value="SOD_C_sf"/>
</dbReference>
<dbReference type="SUPFAM" id="SSF54719">
    <property type="entry name" value="Fe,Mn superoxide dismutase (SOD), C-terminal domain"/>
    <property type="match status" value="1"/>
</dbReference>
<evidence type="ECO:0000313" key="5">
    <source>
        <dbReference type="Proteomes" id="UP001275084"/>
    </source>
</evidence>
<evidence type="ECO:0000259" key="3">
    <source>
        <dbReference type="Pfam" id="PF02777"/>
    </source>
</evidence>
<reference evidence="4" key="2">
    <citation type="submission" date="2023-06" db="EMBL/GenBank/DDBJ databases">
        <authorList>
            <consortium name="Lawrence Berkeley National Laboratory"/>
            <person name="Haridas S."/>
            <person name="Hensen N."/>
            <person name="Bonometti L."/>
            <person name="Westerberg I."/>
            <person name="Brannstrom I.O."/>
            <person name="Guillou S."/>
            <person name="Cros-Aarteil S."/>
            <person name="Calhoun S."/>
            <person name="Kuo A."/>
            <person name="Mondo S."/>
            <person name="Pangilinan J."/>
            <person name="Riley R."/>
            <person name="Labutti K."/>
            <person name="Andreopoulos B."/>
            <person name="Lipzen A."/>
            <person name="Chen C."/>
            <person name="Yanf M."/>
            <person name="Daum C."/>
            <person name="Ng V."/>
            <person name="Clum A."/>
            <person name="Steindorff A."/>
            <person name="Ohm R."/>
            <person name="Martin F."/>
            <person name="Silar P."/>
            <person name="Natvig D."/>
            <person name="Lalanne C."/>
            <person name="Gautier V."/>
            <person name="Ament-Velasquez S.L."/>
            <person name="Kruys A."/>
            <person name="Hutchinson M.I."/>
            <person name="Powell A.J."/>
            <person name="Barry K."/>
            <person name="Miller A.N."/>
            <person name="Grigoriev I.V."/>
            <person name="Debuchy R."/>
            <person name="Gladieux P."/>
            <person name="Thoren M.H."/>
            <person name="Johannesson H."/>
        </authorList>
    </citation>
    <scope>NUCLEOTIDE SEQUENCE</scope>
    <source>
        <strain evidence="4">CBS 955.72</strain>
    </source>
</reference>
<gene>
    <name evidence="4" type="ORF">B0T25DRAFT_342331</name>
</gene>
<comment type="caution">
    <text evidence="4">The sequence shown here is derived from an EMBL/GenBank/DDBJ whole genome shotgun (WGS) entry which is preliminary data.</text>
</comment>
<name>A0AAJ0H6B3_9PEZI</name>
<feature type="region of interest" description="Disordered" evidence="2">
    <location>
        <begin position="1"/>
        <end position="22"/>
    </location>
</feature>
<dbReference type="GO" id="GO:0046872">
    <property type="term" value="F:metal ion binding"/>
    <property type="evidence" value="ECO:0007669"/>
    <property type="project" value="InterPro"/>
</dbReference>
<evidence type="ECO:0000256" key="2">
    <source>
        <dbReference type="SAM" id="MobiDB-lite"/>
    </source>
</evidence>
<dbReference type="Proteomes" id="UP001275084">
    <property type="component" value="Unassembled WGS sequence"/>
</dbReference>
<keyword evidence="5" id="KW-1185">Reference proteome</keyword>
<dbReference type="InterPro" id="IPR036324">
    <property type="entry name" value="Mn/Fe_SOD_N_sf"/>
</dbReference>
<organism evidence="4 5">
    <name type="scientific">Lasiosphaeria hispida</name>
    <dbReference type="NCBI Taxonomy" id="260671"/>
    <lineage>
        <taxon>Eukaryota</taxon>
        <taxon>Fungi</taxon>
        <taxon>Dikarya</taxon>
        <taxon>Ascomycota</taxon>
        <taxon>Pezizomycotina</taxon>
        <taxon>Sordariomycetes</taxon>
        <taxon>Sordariomycetidae</taxon>
        <taxon>Sordariales</taxon>
        <taxon>Lasiosphaeriaceae</taxon>
        <taxon>Lasiosphaeria</taxon>
    </lineage>
</organism>
<feature type="domain" description="Manganese/iron superoxide dismutase C-terminal" evidence="3">
    <location>
        <begin position="247"/>
        <end position="292"/>
    </location>
</feature>
<evidence type="ECO:0000256" key="1">
    <source>
        <dbReference type="ARBA" id="ARBA00037226"/>
    </source>
</evidence>
<feature type="compositionally biased region" description="Basic residues" evidence="2">
    <location>
        <begin position="1"/>
        <end position="10"/>
    </location>
</feature>
<dbReference type="EMBL" id="JAUIQD010000008">
    <property type="protein sequence ID" value="KAK3341446.1"/>
    <property type="molecule type" value="Genomic_DNA"/>
</dbReference>
<dbReference type="SUPFAM" id="SSF46609">
    <property type="entry name" value="Fe,Mn superoxide dismutase (SOD), N-terminal domain"/>
    <property type="match status" value="1"/>
</dbReference>
<proteinExistence type="predicted"/>
<feature type="compositionally biased region" description="Basic and acidic residues" evidence="2">
    <location>
        <begin position="231"/>
        <end position="240"/>
    </location>
</feature>
<protein>
    <submittedName>
        <fullName evidence="4">Manganese/iron superoxide dismutase</fullName>
    </submittedName>
</protein>
<feature type="domain" description="Manganese/iron superoxide dismutase C-terminal" evidence="3">
    <location>
        <begin position="132"/>
        <end position="190"/>
    </location>
</feature>
<sequence length="304" mass="34041">MFRSRLRIPRAPRSGLAAPSSSSFLQSLPFTFSRGVHHLPSFEHPFNEHGVPGLLSTTGFHVAWTQYQSLMLQNLETATAGTEWENKDLKQIILNSARQPESAVLFNYASMAHNNHFFFRQLANKPVEMPENLQVALTQSFGSIETLRNEMILTARAMFGPGFVWLVQVPNPPGRTSTFKVLTTYHAGSPYSGAHWRRQSVELPTATKDPGDGTGLGREWVQKSAYGAGKKAQEGEKRPEVPPGGTDVTPILCLNTWEHVWIMDYGIGTLKEGGLKQYARAWWDVIDWVKVKDAANLTRHPMRV</sequence>
<dbReference type="GO" id="GO:0004784">
    <property type="term" value="F:superoxide dismutase activity"/>
    <property type="evidence" value="ECO:0007669"/>
    <property type="project" value="InterPro"/>
</dbReference>
<reference evidence="4" key="1">
    <citation type="journal article" date="2023" name="Mol. Phylogenet. Evol.">
        <title>Genome-scale phylogeny and comparative genomics of the fungal order Sordariales.</title>
        <authorList>
            <person name="Hensen N."/>
            <person name="Bonometti L."/>
            <person name="Westerberg I."/>
            <person name="Brannstrom I.O."/>
            <person name="Guillou S."/>
            <person name="Cros-Aarteil S."/>
            <person name="Calhoun S."/>
            <person name="Haridas S."/>
            <person name="Kuo A."/>
            <person name="Mondo S."/>
            <person name="Pangilinan J."/>
            <person name="Riley R."/>
            <person name="LaButti K."/>
            <person name="Andreopoulos B."/>
            <person name="Lipzen A."/>
            <person name="Chen C."/>
            <person name="Yan M."/>
            <person name="Daum C."/>
            <person name="Ng V."/>
            <person name="Clum A."/>
            <person name="Steindorff A."/>
            <person name="Ohm R.A."/>
            <person name="Martin F."/>
            <person name="Silar P."/>
            <person name="Natvig D.O."/>
            <person name="Lalanne C."/>
            <person name="Gautier V."/>
            <person name="Ament-Velasquez S.L."/>
            <person name="Kruys A."/>
            <person name="Hutchinson M.I."/>
            <person name="Powell A.J."/>
            <person name="Barry K."/>
            <person name="Miller A.N."/>
            <person name="Grigoriev I.V."/>
            <person name="Debuchy R."/>
            <person name="Gladieux P."/>
            <person name="Hiltunen Thoren M."/>
            <person name="Johannesson H."/>
        </authorList>
    </citation>
    <scope>NUCLEOTIDE SEQUENCE</scope>
    <source>
        <strain evidence="4">CBS 955.72</strain>
    </source>
</reference>
<dbReference type="Gene3D" id="3.55.40.20">
    <property type="entry name" value="Iron/manganese superoxide dismutase, C-terminal domain"/>
    <property type="match status" value="1"/>
</dbReference>
<dbReference type="Pfam" id="PF02777">
    <property type="entry name" value="Sod_Fe_C"/>
    <property type="match status" value="2"/>
</dbReference>
<dbReference type="PANTHER" id="PTHR43595">
    <property type="entry name" value="37S RIBOSOMAL PROTEIN S26, MITOCHONDRIAL"/>
    <property type="match status" value="1"/>
</dbReference>
<dbReference type="InterPro" id="IPR019832">
    <property type="entry name" value="Mn/Fe_SOD_C"/>
</dbReference>
<feature type="region of interest" description="Disordered" evidence="2">
    <location>
        <begin position="226"/>
        <end position="245"/>
    </location>
</feature>
<evidence type="ECO:0000313" key="4">
    <source>
        <dbReference type="EMBL" id="KAK3341446.1"/>
    </source>
</evidence>
<accession>A0AAJ0H6B3</accession>
<dbReference type="AlphaFoldDB" id="A0AAJ0H6B3"/>